<dbReference type="Proteomes" id="UP000078263">
    <property type="component" value="Chromosome"/>
</dbReference>
<keyword evidence="1" id="KW-0732">Signal</keyword>
<protein>
    <recommendedName>
        <fullName evidence="4">Elongation factor P</fullName>
    </recommendedName>
</protein>
<dbReference type="OrthoDB" id="7509105at2"/>
<evidence type="ECO:0000313" key="3">
    <source>
        <dbReference type="Proteomes" id="UP000078263"/>
    </source>
</evidence>
<keyword evidence="3" id="KW-1185">Reference proteome</keyword>
<dbReference type="RefSeq" id="WP_068351948.1">
    <property type="nucleotide sequence ID" value="NZ_CP016033.1"/>
</dbReference>
<name>A0A192D602_9SPHN</name>
<evidence type="ECO:0008006" key="4">
    <source>
        <dbReference type="Google" id="ProtNLM"/>
    </source>
</evidence>
<dbReference type="EMBL" id="CP016033">
    <property type="protein sequence ID" value="ANK13451.1"/>
    <property type="molecule type" value="Genomic_DNA"/>
</dbReference>
<dbReference type="AlphaFoldDB" id="A0A192D602"/>
<reference evidence="2 3" key="1">
    <citation type="submission" date="2016-05" db="EMBL/GenBank/DDBJ databases">
        <title>Compelete Genome Sequence of Bacteriochlorophyll-Synthesizing Bacterium Porphyrobacter neustonensis DSM 9434.</title>
        <authorList>
            <person name="Shi X.-L."/>
            <person name="Wu Y.-H."/>
            <person name="Cheng H."/>
            <person name="Xu L."/>
            <person name="Zhang X.-Q."/>
            <person name="Wang C.-S."/>
            <person name="Xu X.-W."/>
        </authorList>
    </citation>
    <scope>NUCLEOTIDE SEQUENCE [LARGE SCALE GENOMIC DNA]</scope>
    <source>
        <strain evidence="2 3">DSM 9434</strain>
    </source>
</reference>
<proteinExistence type="predicted"/>
<dbReference type="STRING" id="1112.A9D12_11465"/>
<dbReference type="KEGG" id="pns:A9D12_11465"/>
<organism evidence="2 3">
    <name type="scientific">Erythrobacter neustonensis</name>
    <dbReference type="NCBI Taxonomy" id="1112"/>
    <lineage>
        <taxon>Bacteria</taxon>
        <taxon>Pseudomonadati</taxon>
        <taxon>Pseudomonadota</taxon>
        <taxon>Alphaproteobacteria</taxon>
        <taxon>Sphingomonadales</taxon>
        <taxon>Erythrobacteraceae</taxon>
        <taxon>Erythrobacter/Porphyrobacter group</taxon>
        <taxon>Erythrobacter</taxon>
    </lineage>
</organism>
<evidence type="ECO:0000256" key="1">
    <source>
        <dbReference type="SAM" id="SignalP"/>
    </source>
</evidence>
<feature type="chain" id="PRO_5008251819" description="Elongation factor P" evidence="1">
    <location>
        <begin position="18"/>
        <end position="144"/>
    </location>
</feature>
<feature type="signal peptide" evidence="1">
    <location>
        <begin position="1"/>
        <end position="17"/>
    </location>
</feature>
<sequence>MKTRYIVLLVVSAAAAAALSPGKGMGQQVQSNRDAARPQAAAGMASGGMLGILRHGEWDCALPGDAGGEAFVSVAAESFRIGTASSYVSDAGNGIYLLRGTELVFTRGPKKDQRFRLIGENSLRKLNADGSDSKLLCTRTGSGN</sequence>
<accession>A0A192D602</accession>
<evidence type="ECO:0000313" key="2">
    <source>
        <dbReference type="EMBL" id="ANK13451.1"/>
    </source>
</evidence>
<gene>
    <name evidence="2" type="ORF">A9D12_11465</name>
</gene>